<keyword evidence="2" id="KW-1185">Reference proteome</keyword>
<protein>
    <submittedName>
        <fullName evidence="1">Uncharacterized protein</fullName>
    </submittedName>
</protein>
<accession>A0A834LGH0</accession>
<dbReference type="Proteomes" id="UP000626092">
    <property type="component" value="Unassembled WGS sequence"/>
</dbReference>
<dbReference type="OrthoDB" id="10529051at2759"/>
<reference evidence="1" key="1">
    <citation type="submission" date="2019-11" db="EMBL/GenBank/DDBJ databases">
        <authorList>
            <person name="Liu Y."/>
            <person name="Hou J."/>
            <person name="Li T.-Q."/>
            <person name="Guan C.-H."/>
            <person name="Wu X."/>
            <person name="Wu H.-Z."/>
            <person name="Ling F."/>
            <person name="Zhang R."/>
            <person name="Shi X.-G."/>
            <person name="Ren J.-P."/>
            <person name="Chen E.-F."/>
            <person name="Sun J.-M."/>
        </authorList>
    </citation>
    <scope>NUCLEOTIDE SEQUENCE</scope>
    <source>
        <strain evidence="1">Adult_tree_wgs_1</strain>
        <tissue evidence="1">Leaves</tissue>
    </source>
</reference>
<sequence>MIKASSRVEKKEAKLNEALIQSEKVVIVWLGLNLGLKEMLLIRSESQIQLFTLQMELAAAEALEAKSKLTSARNDVLDLDRGEADNLGELGQKLKEHRVIAVNNLKEIEALESICFDKKVKVCGKGEKAKKTWLWRPTIGV</sequence>
<dbReference type="EMBL" id="WJXA01000008">
    <property type="protein sequence ID" value="KAF7135653.1"/>
    <property type="molecule type" value="Genomic_DNA"/>
</dbReference>
<name>A0A834LGH0_RHOSS</name>
<proteinExistence type="predicted"/>
<dbReference type="AlphaFoldDB" id="A0A834LGH0"/>
<gene>
    <name evidence="1" type="ORF">RHSIM_Rhsim08G0177300</name>
</gene>
<evidence type="ECO:0000313" key="2">
    <source>
        <dbReference type="Proteomes" id="UP000626092"/>
    </source>
</evidence>
<evidence type="ECO:0000313" key="1">
    <source>
        <dbReference type="EMBL" id="KAF7135653.1"/>
    </source>
</evidence>
<organism evidence="1 2">
    <name type="scientific">Rhododendron simsii</name>
    <name type="common">Sims's rhododendron</name>
    <dbReference type="NCBI Taxonomy" id="118357"/>
    <lineage>
        <taxon>Eukaryota</taxon>
        <taxon>Viridiplantae</taxon>
        <taxon>Streptophyta</taxon>
        <taxon>Embryophyta</taxon>
        <taxon>Tracheophyta</taxon>
        <taxon>Spermatophyta</taxon>
        <taxon>Magnoliopsida</taxon>
        <taxon>eudicotyledons</taxon>
        <taxon>Gunneridae</taxon>
        <taxon>Pentapetalae</taxon>
        <taxon>asterids</taxon>
        <taxon>Ericales</taxon>
        <taxon>Ericaceae</taxon>
        <taxon>Ericoideae</taxon>
        <taxon>Rhodoreae</taxon>
        <taxon>Rhododendron</taxon>
    </lineage>
</organism>
<comment type="caution">
    <text evidence="1">The sequence shown here is derived from an EMBL/GenBank/DDBJ whole genome shotgun (WGS) entry which is preliminary data.</text>
</comment>